<dbReference type="EMBL" id="VFMN01000001">
    <property type="protein sequence ID" value="TQJ07909.1"/>
    <property type="molecule type" value="Genomic_DNA"/>
</dbReference>
<dbReference type="RefSeq" id="WP_141847261.1">
    <property type="nucleotide sequence ID" value="NZ_BAAAPR010000013.1"/>
</dbReference>
<dbReference type="AlphaFoldDB" id="A0A542DXV2"/>
<comment type="caution">
    <text evidence="3">The sequence shown here is derived from an EMBL/GenBank/DDBJ whole genome shotgun (WGS) entry which is preliminary data.</text>
</comment>
<feature type="region of interest" description="Disordered" evidence="1">
    <location>
        <begin position="1"/>
        <end position="27"/>
    </location>
</feature>
<gene>
    <name evidence="3" type="ORF">FB458_0980</name>
</gene>
<evidence type="ECO:0000256" key="1">
    <source>
        <dbReference type="SAM" id="MobiDB-lite"/>
    </source>
</evidence>
<proteinExistence type="predicted"/>
<keyword evidence="4" id="KW-1185">Reference proteome</keyword>
<sequence>MPAPRGPRRSGRYRYGSWSGGADPLAPPYDVREVVDEIGADVMAGSSLREAMERMMQRGLGDRGGLDELRRRLAKRRREIERRGNLGDTMREIRQELDRGVRAEQEFLAGKDGDDARFKEMELDTLPDDTAGMMRQLADYQWASAEGQQAYQNALQMLQREVLDSQFQGMKQALSGQDPAAMQAVKDMMADLNQLLAAHARGEDTPEQFADFMDKHGDFFPDDPQDVDELLDSLARRAAAAERMMQSLSPQQRDELAQLMAQAMQDAGLEAEMGALSDNLRSLRPGMFSGPGQRGRQGQFGGQGSMGLSDAVSAVADLADVESLEQQLSEAYGGGSLDDVDVEALERQLPQQSVRDLQALRDLQRELERQGYLRRTADGITLTPKALRRLGETALKRIFDHLDGDAQGAHQDPRSGAAEERTGAFLPWTFGDERPIDAVRTVQNAVLRRASGSSGDAAVSPLRLEVGDFEVVETTRRTGAAVALCVDLSFSMIQEDRWGPMKQTALALAHLVSTRFRQDALQIIGFDRVARPLTEMQLAEVEPEWIQGTNLHHALMLAGRHLRRHPDMEPVVLVVTDGEPTAHLLSDGTPVFQWPTTPETVRATVGEVDAMTRYGAPLNFFLLGGDPGLARFVDSVARRNGGRVFTPELGDLGSYVVADYLRARGGRRRSA</sequence>
<feature type="compositionally biased region" description="Basic residues" evidence="1">
    <location>
        <begin position="1"/>
        <end position="12"/>
    </location>
</feature>
<dbReference type="OrthoDB" id="9766126at2"/>
<dbReference type="SMART" id="SM00327">
    <property type="entry name" value="VWA"/>
    <property type="match status" value="1"/>
</dbReference>
<evidence type="ECO:0000313" key="3">
    <source>
        <dbReference type="EMBL" id="TQJ07909.1"/>
    </source>
</evidence>
<dbReference type="Gene3D" id="3.40.50.410">
    <property type="entry name" value="von Willebrand factor, type A domain"/>
    <property type="match status" value="1"/>
</dbReference>
<protein>
    <submittedName>
        <fullName evidence="3">Uncharacterized protein with von Willebrand factor type A (VWA) domain</fullName>
    </submittedName>
</protein>
<name>A0A542DXV2_9MICO</name>
<dbReference type="SUPFAM" id="SSF53300">
    <property type="entry name" value="vWA-like"/>
    <property type="match status" value="1"/>
</dbReference>
<feature type="domain" description="VWFA" evidence="2">
    <location>
        <begin position="479"/>
        <end position="661"/>
    </location>
</feature>
<reference evidence="3 4" key="1">
    <citation type="submission" date="2019-06" db="EMBL/GenBank/DDBJ databases">
        <title>Sequencing the genomes of 1000 actinobacteria strains.</title>
        <authorList>
            <person name="Klenk H.-P."/>
        </authorList>
    </citation>
    <scope>NUCLEOTIDE SEQUENCE [LARGE SCALE GENOMIC DNA]</scope>
    <source>
        <strain evidence="3 4">DSM 18607</strain>
    </source>
</reference>
<evidence type="ECO:0000259" key="2">
    <source>
        <dbReference type="SMART" id="SM00327"/>
    </source>
</evidence>
<accession>A0A542DXV2</accession>
<dbReference type="InterPro" id="IPR036465">
    <property type="entry name" value="vWFA_dom_sf"/>
</dbReference>
<dbReference type="Proteomes" id="UP000317893">
    <property type="component" value="Unassembled WGS sequence"/>
</dbReference>
<dbReference type="InterPro" id="IPR002035">
    <property type="entry name" value="VWF_A"/>
</dbReference>
<dbReference type="CDD" id="cd00198">
    <property type="entry name" value="vWFA"/>
    <property type="match status" value="1"/>
</dbReference>
<organism evidence="3 4">
    <name type="scientific">Lapillicoccus jejuensis</name>
    <dbReference type="NCBI Taxonomy" id="402171"/>
    <lineage>
        <taxon>Bacteria</taxon>
        <taxon>Bacillati</taxon>
        <taxon>Actinomycetota</taxon>
        <taxon>Actinomycetes</taxon>
        <taxon>Micrococcales</taxon>
        <taxon>Intrasporangiaceae</taxon>
        <taxon>Lapillicoccus</taxon>
    </lineage>
</organism>
<evidence type="ECO:0000313" key="4">
    <source>
        <dbReference type="Proteomes" id="UP000317893"/>
    </source>
</evidence>